<dbReference type="GO" id="GO:0016020">
    <property type="term" value="C:membrane"/>
    <property type="evidence" value="ECO:0007669"/>
    <property type="project" value="UniProtKB-SubCell"/>
</dbReference>
<feature type="transmembrane region" description="Helical" evidence="7">
    <location>
        <begin position="294"/>
        <end position="312"/>
    </location>
</feature>
<feature type="transmembrane region" description="Helical" evidence="7">
    <location>
        <begin position="324"/>
        <end position="345"/>
    </location>
</feature>
<feature type="transmembrane region" description="Helical" evidence="7">
    <location>
        <begin position="452"/>
        <end position="473"/>
    </location>
</feature>
<dbReference type="PROSITE" id="PS50267">
    <property type="entry name" value="NA_NEUROTRAN_SYMP_3"/>
    <property type="match status" value="1"/>
</dbReference>
<dbReference type="PANTHER" id="PTHR11616">
    <property type="entry name" value="SODIUM/CHLORIDE DEPENDENT TRANSPORTER"/>
    <property type="match status" value="1"/>
</dbReference>
<evidence type="ECO:0000256" key="2">
    <source>
        <dbReference type="ARBA" id="ARBA00022448"/>
    </source>
</evidence>
<evidence type="ECO:0000256" key="5">
    <source>
        <dbReference type="ARBA" id="ARBA00023136"/>
    </source>
</evidence>
<evidence type="ECO:0000256" key="3">
    <source>
        <dbReference type="ARBA" id="ARBA00022692"/>
    </source>
</evidence>
<protein>
    <recommendedName>
        <fullName evidence="10">Transporter</fullName>
    </recommendedName>
</protein>
<keyword evidence="2" id="KW-0813">Transport</keyword>
<evidence type="ECO:0008006" key="10">
    <source>
        <dbReference type="Google" id="ProtNLM"/>
    </source>
</evidence>
<organism evidence="8 9">
    <name type="scientific">Cyclotella atomus</name>
    <dbReference type="NCBI Taxonomy" id="382360"/>
    <lineage>
        <taxon>Eukaryota</taxon>
        <taxon>Sar</taxon>
        <taxon>Stramenopiles</taxon>
        <taxon>Ochrophyta</taxon>
        <taxon>Bacillariophyta</taxon>
        <taxon>Coscinodiscophyceae</taxon>
        <taxon>Thalassiosirophycidae</taxon>
        <taxon>Stephanodiscales</taxon>
        <taxon>Stephanodiscaceae</taxon>
        <taxon>Cyclotella</taxon>
    </lineage>
</organism>
<feature type="transmembrane region" description="Helical" evidence="7">
    <location>
        <begin position="61"/>
        <end position="82"/>
    </location>
</feature>
<dbReference type="Pfam" id="PF00209">
    <property type="entry name" value="SNF"/>
    <property type="match status" value="1"/>
</dbReference>
<keyword evidence="3 7" id="KW-0812">Transmembrane</keyword>
<dbReference type="NCBIfam" id="NF037979">
    <property type="entry name" value="Na_transp"/>
    <property type="match status" value="1"/>
</dbReference>
<evidence type="ECO:0000256" key="6">
    <source>
        <dbReference type="SAM" id="MobiDB-lite"/>
    </source>
</evidence>
<keyword evidence="5 7" id="KW-0472">Membrane</keyword>
<feature type="transmembrane region" description="Helical" evidence="7">
    <location>
        <begin position="176"/>
        <end position="197"/>
    </location>
</feature>
<proteinExistence type="predicted"/>
<evidence type="ECO:0000313" key="8">
    <source>
        <dbReference type="EMBL" id="KAL3770995.1"/>
    </source>
</evidence>
<feature type="transmembrane region" description="Helical" evidence="7">
    <location>
        <begin position="386"/>
        <end position="412"/>
    </location>
</feature>
<feature type="transmembrane region" description="Helical" evidence="7">
    <location>
        <begin position="30"/>
        <end position="49"/>
    </location>
</feature>
<reference evidence="8 9" key="1">
    <citation type="submission" date="2024-10" db="EMBL/GenBank/DDBJ databases">
        <title>Updated reference genomes for cyclostephanoid diatoms.</title>
        <authorList>
            <person name="Roberts W.R."/>
            <person name="Alverson A.J."/>
        </authorList>
    </citation>
    <scope>NUCLEOTIDE SEQUENCE [LARGE SCALE GENOMIC DNA]</scope>
    <source>
        <strain evidence="8 9">AJA010-31</strain>
    </source>
</reference>
<keyword evidence="9" id="KW-1185">Reference proteome</keyword>
<feature type="transmembrane region" description="Helical" evidence="7">
    <location>
        <begin position="204"/>
        <end position="221"/>
    </location>
</feature>
<dbReference type="InterPro" id="IPR037272">
    <property type="entry name" value="SNS_sf"/>
</dbReference>
<dbReference type="EMBL" id="JALLPJ020001296">
    <property type="protein sequence ID" value="KAL3770995.1"/>
    <property type="molecule type" value="Genomic_DNA"/>
</dbReference>
<feature type="transmembrane region" description="Helical" evidence="7">
    <location>
        <begin position="587"/>
        <end position="608"/>
    </location>
</feature>
<evidence type="ECO:0000256" key="1">
    <source>
        <dbReference type="ARBA" id="ARBA00004141"/>
    </source>
</evidence>
<feature type="transmembrane region" description="Helical" evidence="7">
    <location>
        <begin position="534"/>
        <end position="553"/>
    </location>
</feature>
<dbReference type="PRINTS" id="PR00176">
    <property type="entry name" value="NANEUSMPORT"/>
</dbReference>
<comment type="caution">
    <text evidence="8">The sequence shown here is derived from an EMBL/GenBank/DDBJ whole genome shotgun (WGS) entry which is preliminary data.</text>
</comment>
<keyword evidence="4 7" id="KW-1133">Transmembrane helix</keyword>
<feature type="region of interest" description="Disordered" evidence="6">
    <location>
        <begin position="1"/>
        <end position="22"/>
    </location>
</feature>
<dbReference type="SUPFAM" id="SSF161070">
    <property type="entry name" value="SNF-like"/>
    <property type="match status" value="1"/>
</dbReference>
<dbReference type="AlphaFoldDB" id="A0ABD3N4J5"/>
<feature type="transmembrane region" description="Helical" evidence="7">
    <location>
        <begin position="103"/>
        <end position="131"/>
    </location>
</feature>
<feature type="compositionally biased region" description="Polar residues" evidence="6">
    <location>
        <begin position="8"/>
        <end position="20"/>
    </location>
</feature>
<gene>
    <name evidence="8" type="ORF">ACHAWO_003310</name>
</gene>
<feature type="transmembrane region" description="Helical" evidence="7">
    <location>
        <begin position="479"/>
        <end position="500"/>
    </location>
</feature>
<accession>A0ABD3N4J5</accession>
<dbReference type="PANTHER" id="PTHR11616:SF240">
    <property type="entry name" value="BLOATED TUBULES, ISOFORM B-RELATED"/>
    <property type="match status" value="1"/>
</dbReference>
<name>A0ABD3N4J5_9STRA</name>
<evidence type="ECO:0000313" key="9">
    <source>
        <dbReference type="Proteomes" id="UP001530400"/>
    </source>
</evidence>
<sequence>MTADIESAPSSTITKDTSQPARERWSSRPAFYFAAIGSAVGFGNVWRFPSLVYEYGGAAFFVPYILATLLVGLPVLVLEISLGQYYETGDVDVFGGIHRRLRGVGLSSIVCGLMLVTYYSMLIAWVLHAFFDTFSESSLWHEDPGTITTDQAMEYFNDSILGMSTVGEDMLPTRLVWANVGYSFMTWTIVFLCIAWGIQTTGRITYFTLGFPVLMLFIFLGRSVTLEGADYGIEKYLKADFGTLVDHPEVWPKAVSQTFFSLSLTFGIMTAYGSHCKRDEPAFVNSCVIAVSNFMYEFIAGFAVFATLGHLAQYQNVDISKLDISGFGLVFSSWPVILGMLPAGIHWIRLLFFMLFTLGIDSAFSFNEGFLIVLCDTALFKNVAKWKISAMITVMSFLFSLIYATDAGYYFFDLMDHYINFVMILVGAFECFSAGWIYNFEEQIDALGAPIVFTNMTATFGSVTLACILWFSLDNDSAVWAGFLAFFLFYGIGMAFTVYLMKKKIREESLGSWALRSMVYDLLFRNMMDLREDLSGVVGPLPIVWAVLVKFFIPPVLLVLFAMGCDAENADGTKVFGHYANLPTAPYQILGILTVVFALFLLFSSFVAPKLYEVFTKVDSPVPQKANPNTTLVMSPATVHSDDGTGIDDAVFRATSHEGVWPPQAAFGRA</sequence>
<comment type="subcellular location">
    <subcellularLocation>
        <location evidence="1">Membrane</location>
        <topology evidence="1">Multi-pass membrane protein</topology>
    </subcellularLocation>
</comment>
<evidence type="ECO:0000256" key="4">
    <source>
        <dbReference type="ARBA" id="ARBA00022989"/>
    </source>
</evidence>
<dbReference type="Proteomes" id="UP001530400">
    <property type="component" value="Unassembled WGS sequence"/>
</dbReference>
<dbReference type="InterPro" id="IPR000175">
    <property type="entry name" value="Na/ntran_symport"/>
</dbReference>
<feature type="transmembrane region" description="Helical" evidence="7">
    <location>
        <begin position="418"/>
        <end position="440"/>
    </location>
</feature>
<evidence type="ECO:0000256" key="7">
    <source>
        <dbReference type="SAM" id="Phobius"/>
    </source>
</evidence>